<dbReference type="Pfam" id="PF00307">
    <property type="entry name" value="CH"/>
    <property type="match status" value="3"/>
</dbReference>
<feature type="compositionally biased region" description="Polar residues" evidence="5">
    <location>
        <begin position="1"/>
        <end position="20"/>
    </location>
</feature>
<dbReference type="SUPFAM" id="SSF47576">
    <property type="entry name" value="Calponin-homology domain, CH-domain"/>
    <property type="match status" value="2"/>
</dbReference>
<dbReference type="PANTHER" id="PTHR38537">
    <property type="entry name" value="JITTERBUG, ISOFORM N"/>
    <property type="match status" value="1"/>
</dbReference>
<organism evidence="7 8">
    <name type="scientific">Mizuhopecten yessoensis</name>
    <name type="common">Japanese scallop</name>
    <name type="synonym">Patinopecten yessoensis</name>
    <dbReference type="NCBI Taxonomy" id="6573"/>
    <lineage>
        <taxon>Eukaryota</taxon>
        <taxon>Metazoa</taxon>
        <taxon>Spiralia</taxon>
        <taxon>Lophotrochozoa</taxon>
        <taxon>Mollusca</taxon>
        <taxon>Bivalvia</taxon>
        <taxon>Autobranchia</taxon>
        <taxon>Pteriomorphia</taxon>
        <taxon>Pectinida</taxon>
        <taxon>Pectinoidea</taxon>
        <taxon>Pectinidae</taxon>
        <taxon>Mizuhopecten</taxon>
    </lineage>
</organism>
<keyword evidence="8" id="KW-1185">Reference proteome</keyword>
<dbReference type="InterPro" id="IPR036872">
    <property type="entry name" value="CH_dom_sf"/>
</dbReference>
<evidence type="ECO:0000259" key="6">
    <source>
        <dbReference type="PROSITE" id="PS50021"/>
    </source>
</evidence>
<keyword evidence="2" id="KW-0677">Repeat</keyword>
<dbReference type="Proteomes" id="UP000242188">
    <property type="component" value="Unassembled WGS sequence"/>
</dbReference>
<feature type="repeat" description="Filamin" evidence="4">
    <location>
        <begin position="907"/>
        <end position="1000"/>
    </location>
</feature>
<evidence type="ECO:0000256" key="5">
    <source>
        <dbReference type="SAM" id="MobiDB-lite"/>
    </source>
</evidence>
<comment type="similarity">
    <text evidence="1">Belongs to the filamin family.</text>
</comment>
<dbReference type="AlphaFoldDB" id="A0A210Q7F2"/>
<feature type="region of interest" description="Disordered" evidence="5">
    <location>
        <begin position="1"/>
        <end position="22"/>
    </location>
</feature>
<gene>
    <name evidence="7" type="ORF">KP79_PYT20450</name>
</gene>
<evidence type="ECO:0000256" key="3">
    <source>
        <dbReference type="ARBA" id="ARBA00023203"/>
    </source>
</evidence>
<feature type="repeat" description="Filamin" evidence="4">
    <location>
        <begin position="618"/>
        <end position="710"/>
    </location>
</feature>
<dbReference type="InterPro" id="IPR014756">
    <property type="entry name" value="Ig_E-set"/>
</dbReference>
<comment type="caution">
    <text evidence="7">The sequence shown here is derived from an EMBL/GenBank/DDBJ whole genome shotgun (WGS) entry which is preliminary data.</text>
</comment>
<accession>A0A210Q7F2</accession>
<dbReference type="InterPro" id="IPR013783">
    <property type="entry name" value="Ig-like_fold"/>
</dbReference>
<feature type="domain" description="Calponin-homology (CH)" evidence="6">
    <location>
        <begin position="27"/>
        <end position="133"/>
    </location>
</feature>
<feature type="repeat" description="Filamin" evidence="4">
    <location>
        <begin position="813"/>
        <end position="906"/>
    </location>
</feature>
<dbReference type="GO" id="GO:0051015">
    <property type="term" value="F:actin filament binding"/>
    <property type="evidence" value="ECO:0007669"/>
    <property type="project" value="InterPro"/>
</dbReference>
<dbReference type="SMART" id="SM00557">
    <property type="entry name" value="IG_FLMN"/>
    <property type="match status" value="8"/>
</dbReference>
<reference evidence="7 8" key="1">
    <citation type="journal article" date="2017" name="Nat. Ecol. Evol.">
        <title>Scallop genome provides insights into evolution of bilaterian karyotype and development.</title>
        <authorList>
            <person name="Wang S."/>
            <person name="Zhang J."/>
            <person name="Jiao W."/>
            <person name="Li J."/>
            <person name="Xun X."/>
            <person name="Sun Y."/>
            <person name="Guo X."/>
            <person name="Huan P."/>
            <person name="Dong B."/>
            <person name="Zhang L."/>
            <person name="Hu X."/>
            <person name="Sun X."/>
            <person name="Wang J."/>
            <person name="Zhao C."/>
            <person name="Wang Y."/>
            <person name="Wang D."/>
            <person name="Huang X."/>
            <person name="Wang R."/>
            <person name="Lv J."/>
            <person name="Li Y."/>
            <person name="Zhang Z."/>
            <person name="Liu B."/>
            <person name="Lu W."/>
            <person name="Hui Y."/>
            <person name="Liang J."/>
            <person name="Zhou Z."/>
            <person name="Hou R."/>
            <person name="Li X."/>
            <person name="Liu Y."/>
            <person name="Li H."/>
            <person name="Ning X."/>
            <person name="Lin Y."/>
            <person name="Zhao L."/>
            <person name="Xing Q."/>
            <person name="Dou J."/>
            <person name="Li Y."/>
            <person name="Mao J."/>
            <person name="Guo H."/>
            <person name="Dou H."/>
            <person name="Li T."/>
            <person name="Mu C."/>
            <person name="Jiang W."/>
            <person name="Fu Q."/>
            <person name="Fu X."/>
            <person name="Miao Y."/>
            <person name="Liu J."/>
            <person name="Yu Q."/>
            <person name="Li R."/>
            <person name="Liao H."/>
            <person name="Li X."/>
            <person name="Kong Y."/>
            <person name="Jiang Z."/>
            <person name="Chourrout D."/>
            <person name="Li R."/>
            <person name="Bao Z."/>
        </authorList>
    </citation>
    <scope>NUCLEOTIDE SEQUENCE [LARGE SCALE GENOMIC DNA]</scope>
    <source>
        <strain evidence="7 8">PY_sf001</strain>
    </source>
</reference>
<protein>
    <submittedName>
        <fullName evidence="7">Filamin-A</fullName>
    </submittedName>
</protein>
<name>A0A210Q7F2_MIZYE</name>
<evidence type="ECO:0000256" key="4">
    <source>
        <dbReference type="PROSITE-ProRule" id="PRU00087"/>
    </source>
</evidence>
<dbReference type="InterPro" id="IPR001298">
    <property type="entry name" value="Filamin/ABP280_rpt"/>
</dbReference>
<dbReference type="CDD" id="cd21227">
    <property type="entry name" value="CH_jitterbug-like_rpt1"/>
    <property type="match status" value="1"/>
</dbReference>
<dbReference type="FunFam" id="2.60.40.10:FF:001145">
    <property type="entry name" value="Jitterbug, isoform I"/>
    <property type="match status" value="1"/>
</dbReference>
<proteinExistence type="inferred from homology"/>
<dbReference type="OrthoDB" id="18740at2759"/>
<dbReference type="Gene3D" id="2.60.40.10">
    <property type="entry name" value="Immunoglobulins"/>
    <property type="match status" value="8"/>
</dbReference>
<evidence type="ECO:0000313" key="7">
    <source>
        <dbReference type="EMBL" id="OWF44654.1"/>
    </source>
</evidence>
<dbReference type="InterPro" id="IPR001589">
    <property type="entry name" value="Actinin_actin-bd_CS"/>
</dbReference>
<dbReference type="PROSITE" id="PS50021">
    <property type="entry name" value="CH"/>
    <property type="match status" value="2"/>
</dbReference>
<dbReference type="SUPFAM" id="SSF81296">
    <property type="entry name" value="E set domains"/>
    <property type="match status" value="8"/>
</dbReference>
<evidence type="ECO:0000256" key="1">
    <source>
        <dbReference type="ARBA" id="ARBA00009238"/>
    </source>
</evidence>
<feature type="domain" description="Calponin-homology (CH)" evidence="6">
    <location>
        <begin position="141"/>
        <end position="244"/>
    </location>
</feature>
<dbReference type="EMBL" id="NEDP02004706">
    <property type="protein sequence ID" value="OWF44654.1"/>
    <property type="molecule type" value="Genomic_DNA"/>
</dbReference>
<evidence type="ECO:0000256" key="2">
    <source>
        <dbReference type="ARBA" id="ARBA00022737"/>
    </source>
</evidence>
<feature type="repeat" description="Filamin" evidence="4">
    <location>
        <begin position="555"/>
        <end position="620"/>
    </location>
</feature>
<feature type="repeat" description="Filamin" evidence="4">
    <location>
        <begin position="708"/>
        <end position="809"/>
    </location>
</feature>
<feature type="repeat" description="Filamin" evidence="4">
    <location>
        <begin position="345"/>
        <end position="438"/>
    </location>
</feature>
<dbReference type="GO" id="GO:0030036">
    <property type="term" value="P:actin cytoskeleton organization"/>
    <property type="evidence" value="ECO:0007669"/>
    <property type="project" value="InterPro"/>
</dbReference>
<dbReference type="InterPro" id="IPR017868">
    <property type="entry name" value="Filamin/ABP280_repeat-like"/>
</dbReference>
<dbReference type="Gene3D" id="1.10.418.10">
    <property type="entry name" value="Calponin-like domain"/>
    <property type="match status" value="3"/>
</dbReference>
<dbReference type="PROSITE" id="PS00019">
    <property type="entry name" value="ACTININ_1"/>
    <property type="match status" value="1"/>
</dbReference>
<dbReference type="PANTHER" id="PTHR38537:SF16">
    <property type="entry name" value="CALPONIN-HOMOLOGY (CH) DOMAIN-CONTAINING PROTEIN"/>
    <property type="match status" value="1"/>
</dbReference>
<evidence type="ECO:0000313" key="8">
    <source>
        <dbReference type="Proteomes" id="UP000242188"/>
    </source>
</evidence>
<dbReference type="InterPro" id="IPR044801">
    <property type="entry name" value="Filamin"/>
</dbReference>
<sequence>MSAQQTQVNGFTNGAVSNPPGTDRWVEIQQSTFTNWVNEQLSQYSGRSLTDLRTDLCDGVHLVALVETLQFKKIGRVYSKPQGQIQRLANVSLALTAITEDNVKLVNIGNEDVVNGNLKLILGLIWHLIVRYQISNRKTKSPPKKLMLNWFRLAIPDLEINNFTKDWEDGIALHALIERLKPGTSPNWRKLHSKNRVENCRSAMVLAKEKLNIPRVISPENFASGDLDELSAMTYLSYFVKVESPGYYDTLNWVCKQLRTTTITNLTTDWNDGRHMCSVVQSLGGEIPGWPKLDLNDHVGNWEKAIAGGKELGVEPLLKASEMSDPSLDHLTMMTYVARFQQVTPSKSDQDKVKVTADLNNVRTGIQTSFSIEASDRTLKTDKVEVEVKGPKSRMDVDVQWIEQRAKCRFTPREAGEYQISVHYNKVLVSGCPVKFVVKADMSKVRVLTTSTDCIVGSKHQIQVEVSDTKYGVISLESHSPDGQVYPLPAEENQEDGLHVANFRPKHVGLWVVQVYIDGEEVPNSPVNFDAYDPQKVWLSVQGRGVVDEVVVCHVDVTDAGTGKVSATVTHLGKPSTCDVTKQDDGNWSITFVPTCPGSYFMNAAFNGTTITGCPKLVDVVDPGQITVTGEGISRGLCGKESRFTVNAGDLGGNIAVNIQAGDAKVDTRWEEVGPTAYQFSYTPAQTGVYAITVLWNDVCVPGSPFNAKITDRSKVRLKDDLSGDKDENDYLALVCGTDTTLHFDISEAGPGSFNAEVLAPSGKLPVKLDQPDEDEVAVSFKAIEEGDHYIHLYWSNVPLDSSPILSYCPGPILPIDHTKVKVTGKGITEGRAGVRMAFMIDGKLAGPGVPKVEMQGVRSNPTVQMSALKYDRYRCHYTAPSPGAYLLYIYWSGTKLINVPYKLSVSHRGAGGKVKVIGRGLKGGFVGQELRVIVNTTSAGYGEVAAEMSGVLQPARCDILDQQNGIFTLRLFPTEACRHSLSISFDGEHVPGSPFTIPVGEPPDPRKVRVYGPGIQDGLIQSFESKFLVETYGAGAGQLAVRIRGPKGAFKVDMERERQNDRTILCRYDPSEPGQYDLIVRWSGHHVTGSPFYVNVFETREELQRYLETEKGVSIDMHTGYEWLEEV</sequence>
<dbReference type="SMART" id="SM00033">
    <property type="entry name" value="CH"/>
    <property type="match status" value="3"/>
</dbReference>
<feature type="repeat" description="Filamin" evidence="4">
    <location>
        <begin position="437"/>
        <end position="531"/>
    </location>
</feature>
<dbReference type="PROSITE" id="PS50194">
    <property type="entry name" value="FILAMIN_REPEAT"/>
    <property type="match status" value="8"/>
</dbReference>
<dbReference type="STRING" id="6573.A0A210Q7F2"/>
<feature type="repeat" description="Filamin" evidence="4">
    <location>
        <begin position="1001"/>
        <end position="1097"/>
    </location>
</feature>
<dbReference type="InterPro" id="IPR001715">
    <property type="entry name" value="CH_dom"/>
</dbReference>
<dbReference type="Pfam" id="PF00630">
    <property type="entry name" value="Filamin"/>
    <property type="match status" value="7"/>
</dbReference>
<keyword evidence="3" id="KW-0009">Actin-binding</keyword>